<evidence type="ECO:0000313" key="4">
    <source>
        <dbReference type="Proteomes" id="UP001412239"/>
    </source>
</evidence>
<dbReference type="InterPro" id="IPR053137">
    <property type="entry name" value="NLR-like"/>
</dbReference>
<gene>
    <name evidence="3" type="ORF">GSTUAT00007166001</name>
</gene>
<dbReference type="InterPro" id="IPR011990">
    <property type="entry name" value="TPR-like_helical_dom_sf"/>
</dbReference>
<dbReference type="Pfam" id="PF13374">
    <property type="entry name" value="TPR_10"/>
    <property type="match status" value="1"/>
</dbReference>
<evidence type="ECO:0000313" key="3">
    <source>
        <dbReference type="EMBL" id="CUS08751.1"/>
    </source>
</evidence>
<dbReference type="AlphaFoldDB" id="A0A292PPP2"/>
<dbReference type="GO" id="GO:0043531">
    <property type="term" value="F:ADP binding"/>
    <property type="evidence" value="ECO:0007669"/>
    <property type="project" value="InterPro"/>
</dbReference>
<feature type="domain" description="NB-ARC" evidence="2">
    <location>
        <begin position="80"/>
        <end position="241"/>
    </location>
</feature>
<sequence>MQADISGDFSGNSGDHPIPGSGSNNNMNTGYLTNVSHLRTTYQACPSRAGDREASRPHRIIPYGRNNMSADHNDLVGSVGRLCERSGPNRIALHGLGGSGKTQIALEYVHQRTGETGHNDFWVQESRILKFSEGFRAIAQHARIRPAIVVTDEGGSLPRTERWFEGPESGDWILVIDNADNDADFDGNNSPIAKFIPQGPGRGTVVPAARPPSVASRQGCGVVEIEEMGEEEALELFSKRFGSRDALGVEEKGFIAMILSSPRHVPLAIIGMAAFMTETRAPPSAYWAIFRGSDGQAKRLLSQPFCDIQREVDMTESILATYFVTFNRIAEKMCLVVDLPRLIAFFDRQNIPEELLSQPGMDDPVEFHQAIGKPWGFPPFISIRCESKTFYELHRLVQPSLQLYLPTEGTALRVIPRLSFQKRFVHLGVVKSYEGKWTLEGCEKVLGPDCPDTLSSVNNLAIALLCRVRYGESETMNWYALEWYEKILGPDHPNTLTSANNLARVLQHPEECKELETMSRHAGKRLPRQVGIT</sequence>
<protein>
    <recommendedName>
        <fullName evidence="2">NB-ARC domain-containing protein</fullName>
    </recommendedName>
</protein>
<evidence type="ECO:0000259" key="2">
    <source>
        <dbReference type="Pfam" id="PF00931"/>
    </source>
</evidence>
<organism evidence="3 4">
    <name type="scientific">Tuber aestivum</name>
    <name type="common">summer truffle</name>
    <dbReference type="NCBI Taxonomy" id="59557"/>
    <lineage>
        <taxon>Eukaryota</taxon>
        <taxon>Fungi</taxon>
        <taxon>Dikarya</taxon>
        <taxon>Ascomycota</taxon>
        <taxon>Pezizomycotina</taxon>
        <taxon>Pezizomycetes</taxon>
        <taxon>Pezizales</taxon>
        <taxon>Tuberaceae</taxon>
        <taxon>Tuber</taxon>
    </lineage>
</organism>
<dbReference type="SUPFAM" id="SSF52540">
    <property type="entry name" value="P-loop containing nucleoside triphosphate hydrolases"/>
    <property type="match status" value="1"/>
</dbReference>
<dbReference type="InterPro" id="IPR027417">
    <property type="entry name" value="P-loop_NTPase"/>
</dbReference>
<dbReference type="Gene3D" id="1.25.40.10">
    <property type="entry name" value="Tetratricopeptide repeat domain"/>
    <property type="match status" value="1"/>
</dbReference>
<dbReference type="EMBL" id="LN891115">
    <property type="protein sequence ID" value="CUS08751.1"/>
    <property type="molecule type" value="Genomic_DNA"/>
</dbReference>
<dbReference type="InterPro" id="IPR002182">
    <property type="entry name" value="NB-ARC"/>
</dbReference>
<feature type="region of interest" description="Disordered" evidence="1">
    <location>
        <begin position="1"/>
        <end position="30"/>
    </location>
</feature>
<evidence type="ECO:0000256" key="1">
    <source>
        <dbReference type="SAM" id="MobiDB-lite"/>
    </source>
</evidence>
<keyword evidence="4" id="KW-1185">Reference proteome</keyword>
<dbReference type="Pfam" id="PF00931">
    <property type="entry name" value="NB-ARC"/>
    <property type="match status" value="1"/>
</dbReference>
<dbReference type="PANTHER" id="PTHR46082:SF6">
    <property type="entry name" value="AAA+ ATPASE DOMAIN-CONTAINING PROTEIN-RELATED"/>
    <property type="match status" value="1"/>
</dbReference>
<accession>A0A292PPP2</accession>
<dbReference type="Gene3D" id="3.40.50.300">
    <property type="entry name" value="P-loop containing nucleotide triphosphate hydrolases"/>
    <property type="match status" value="1"/>
</dbReference>
<reference evidence="3" key="1">
    <citation type="submission" date="2015-10" db="EMBL/GenBank/DDBJ databases">
        <authorList>
            <person name="Regsiter A."/>
            <person name="william w."/>
        </authorList>
    </citation>
    <scope>NUCLEOTIDE SEQUENCE</scope>
    <source>
        <strain evidence="3">Montdore</strain>
    </source>
</reference>
<feature type="compositionally biased region" description="Polar residues" evidence="1">
    <location>
        <begin position="21"/>
        <end position="30"/>
    </location>
</feature>
<name>A0A292PPP2_9PEZI</name>
<dbReference type="Proteomes" id="UP001412239">
    <property type="component" value="Unassembled WGS sequence"/>
</dbReference>
<proteinExistence type="predicted"/>
<dbReference type="PANTHER" id="PTHR46082">
    <property type="entry name" value="ATP/GTP-BINDING PROTEIN-RELATED"/>
    <property type="match status" value="1"/>
</dbReference>